<gene>
    <name evidence="1" type="ORF">D477_004916</name>
</gene>
<dbReference type="EMBL" id="ANPE02000077">
    <property type="protein sequence ID" value="EMY35341.1"/>
    <property type="molecule type" value="Genomic_DNA"/>
</dbReference>
<evidence type="ECO:0000313" key="2">
    <source>
        <dbReference type="Proteomes" id="UP000010729"/>
    </source>
</evidence>
<comment type="caution">
    <text evidence="1">The sequence shown here is derived from an EMBL/GenBank/DDBJ whole genome shotgun (WGS) entry which is preliminary data.</text>
</comment>
<sequence length="144" mass="15250">MAVFEIEMYGVAQGRSATAPATLINVYGKVAASGHRNSAQLFYSPTYSALSGVVHNVGVSTSGIQILAGLPYEDFTRMYDILRNEAPVHLWSDYGASPSTSKPLNFVGILSGSSEKPGEGMSDPDSVKQFIRLASEDLPGSSST</sequence>
<dbReference type="Proteomes" id="UP000010729">
    <property type="component" value="Unassembled WGS sequence"/>
</dbReference>
<dbReference type="AlphaFoldDB" id="N1UY93"/>
<organism evidence="1 2">
    <name type="scientific">Arthrobacter crystallopoietes BAB-32</name>
    <dbReference type="NCBI Taxonomy" id="1246476"/>
    <lineage>
        <taxon>Bacteria</taxon>
        <taxon>Bacillati</taxon>
        <taxon>Actinomycetota</taxon>
        <taxon>Actinomycetes</taxon>
        <taxon>Micrococcales</taxon>
        <taxon>Micrococcaceae</taxon>
        <taxon>Crystallibacter</taxon>
    </lineage>
</organism>
<evidence type="ECO:0000313" key="1">
    <source>
        <dbReference type="EMBL" id="EMY35341.1"/>
    </source>
</evidence>
<reference evidence="1 2" key="1">
    <citation type="journal article" date="2013" name="Genome Announc.">
        <title>Draft Genome Sequence of Arthrobacter crystallopoietes Strain BAB-32, Revealing Genes for Bioremediation.</title>
        <authorList>
            <person name="Joshi M.N."/>
            <person name="Pandit A.S."/>
            <person name="Sharma A."/>
            <person name="Pandya R.V."/>
            <person name="Desai S.M."/>
            <person name="Saxena A.K."/>
            <person name="Bagatharia S.B."/>
        </authorList>
    </citation>
    <scope>NUCLEOTIDE SEQUENCE [LARGE SCALE GENOMIC DNA]</scope>
    <source>
        <strain evidence="1 2">BAB-32</strain>
    </source>
</reference>
<name>N1UY93_9MICC</name>
<accession>N1UY93</accession>
<proteinExistence type="predicted"/>
<keyword evidence="2" id="KW-1185">Reference proteome</keyword>
<protein>
    <submittedName>
        <fullName evidence="1">Uncharacterized protein</fullName>
    </submittedName>
</protein>